<proteinExistence type="predicted"/>
<reference evidence="1" key="2">
    <citation type="journal article" date="2015" name="Fish Shellfish Immunol.">
        <title>Early steps in the European eel (Anguilla anguilla)-Vibrio vulnificus interaction in the gills: Role of the RtxA13 toxin.</title>
        <authorList>
            <person name="Callol A."/>
            <person name="Pajuelo D."/>
            <person name="Ebbesson L."/>
            <person name="Teles M."/>
            <person name="MacKenzie S."/>
            <person name="Amaro C."/>
        </authorList>
    </citation>
    <scope>NUCLEOTIDE SEQUENCE</scope>
</reference>
<dbReference type="AlphaFoldDB" id="A0A0E9QZT1"/>
<organism evidence="1">
    <name type="scientific">Anguilla anguilla</name>
    <name type="common">European freshwater eel</name>
    <name type="synonym">Muraena anguilla</name>
    <dbReference type="NCBI Taxonomy" id="7936"/>
    <lineage>
        <taxon>Eukaryota</taxon>
        <taxon>Metazoa</taxon>
        <taxon>Chordata</taxon>
        <taxon>Craniata</taxon>
        <taxon>Vertebrata</taxon>
        <taxon>Euteleostomi</taxon>
        <taxon>Actinopterygii</taxon>
        <taxon>Neopterygii</taxon>
        <taxon>Teleostei</taxon>
        <taxon>Anguilliformes</taxon>
        <taxon>Anguillidae</taxon>
        <taxon>Anguilla</taxon>
    </lineage>
</organism>
<accession>A0A0E9QZT1</accession>
<sequence>MESKTCKYQGISATLRLYNAKQTAKICEVT</sequence>
<protein>
    <submittedName>
        <fullName evidence="1">Uncharacterized protein</fullName>
    </submittedName>
</protein>
<name>A0A0E9QZT1_ANGAN</name>
<evidence type="ECO:0000313" key="1">
    <source>
        <dbReference type="EMBL" id="JAH21598.1"/>
    </source>
</evidence>
<dbReference type="EMBL" id="GBXM01086979">
    <property type="protein sequence ID" value="JAH21598.1"/>
    <property type="molecule type" value="Transcribed_RNA"/>
</dbReference>
<reference evidence="1" key="1">
    <citation type="submission" date="2014-11" db="EMBL/GenBank/DDBJ databases">
        <authorList>
            <person name="Amaro Gonzalez C."/>
        </authorList>
    </citation>
    <scope>NUCLEOTIDE SEQUENCE</scope>
</reference>